<proteinExistence type="predicted"/>
<feature type="non-terminal residue" evidence="1">
    <location>
        <position position="1"/>
    </location>
</feature>
<evidence type="ECO:0000313" key="1">
    <source>
        <dbReference type="EMBL" id="GAG02438.1"/>
    </source>
</evidence>
<gene>
    <name evidence="1" type="ORF">S01H1_36182</name>
</gene>
<organism evidence="1">
    <name type="scientific">marine sediment metagenome</name>
    <dbReference type="NCBI Taxonomy" id="412755"/>
    <lineage>
        <taxon>unclassified sequences</taxon>
        <taxon>metagenomes</taxon>
        <taxon>ecological metagenomes</taxon>
    </lineage>
</organism>
<comment type="caution">
    <text evidence="1">The sequence shown here is derived from an EMBL/GenBank/DDBJ whole genome shotgun (WGS) entry which is preliminary data.</text>
</comment>
<dbReference type="AlphaFoldDB" id="X0UQ66"/>
<accession>X0UQ66</accession>
<name>X0UQ66_9ZZZZ</name>
<sequence length="31" mass="3508">YAGCQVNVPPLDPHEQRRIACFRPLIGEVKT</sequence>
<protein>
    <submittedName>
        <fullName evidence="1">Uncharacterized protein</fullName>
    </submittedName>
</protein>
<dbReference type="EMBL" id="BARS01022650">
    <property type="protein sequence ID" value="GAG02438.1"/>
    <property type="molecule type" value="Genomic_DNA"/>
</dbReference>
<reference evidence="1" key="1">
    <citation type="journal article" date="2014" name="Front. Microbiol.">
        <title>High frequency of phylogenetically diverse reductive dehalogenase-homologous genes in deep subseafloor sedimentary metagenomes.</title>
        <authorList>
            <person name="Kawai M."/>
            <person name="Futagami T."/>
            <person name="Toyoda A."/>
            <person name="Takaki Y."/>
            <person name="Nishi S."/>
            <person name="Hori S."/>
            <person name="Arai W."/>
            <person name="Tsubouchi T."/>
            <person name="Morono Y."/>
            <person name="Uchiyama I."/>
            <person name="Ito T."/>
            <person name="Fujiyama A."/>
            <person name="Inagaki F."/>
            <person name="Takami H."/>
        </authorList>
    </citation>
    <scope>NUCLEOTIDE SEQUENCE</scope>
    <source>
        <strain evidence="1">Expedition CK06-06</strain>
    </source>
</reference>